<protein>
    <submittedName>
        <fullName evidence="2">Uncharacterized protein</fullName>
    </submittedName>
</protein>
<comment type="caution">
    <text evidence="2">The sequence shown here is derived from an EMBL/GenBank/DDBJ whole genome shotgun (WGS) entry which is preliminary data.</text>
</comment>
<keyword evidence="3" id="KW-1185">Reference proteome</keyword>
<sequence length="485" mass="54015">MDSPEPEDKDYTAEWLSNNHEAISGSTCDIRDAQETFASRFYHCCVAKFRDFCQYRERQTNAEASKSNLWDELARLYMWGEYFKDGELDVALAPSEALASKVISLLSAIGKRLLRYSALHEPNERAPGFLATSELPSLIEQAEVIISGPSGEELSNADDWDDEDDSDSDSTSIQEEAEFCEDVEFITRCLMQLVPALEQNILSSRKPRIFLDRPISQTFSVSEPASTYISLAQQRFQDADLKLVQRLGETNWQRHVRLRTELYGHEDERNEPSAPIAGSIFHDSGLGTTIPGSNQYVVSLTSHASFASSVGKQGSPFLQVPPMPPEIIAGQKFVCALCGTTQSRIRNRIDWKSEGDEDNPNDDRSIRSSGHCAYISSSNDAQPSRRDAEPPAVASMKHITSEMTETASAAIPKDTNPMVGDDGRPHIDPTSKLLGGSQTEKERSRTKIEVATHKPTPIKLDLRIPSWSDIIKTKQKKARQNEPSD</sequence>
<organism evidence="2 3">
    <name type="scientific">Ramalina farinacea</name>
    <dbReference type="NCBI Taxonomy" id="258253"/>
    <lineage>
        <taxon>Eukaryota</taxon>
        <taxon>Fungi</taxon>
        <taxon>Dikarya</taxon>
        <taxon>Ascomycota</taxon>
        <taxon>Pezizomycotina</taxon>
        <taxon>Lecanoromycetes</taxon>
        <taxon>OSLEUM clade</taxon>
        <taxon>Lecanoromycetidae</taxon>
        <taxon>Lecanorales</taxon>
        <taxon>Lecanorineae</taxon>
        <taxon>Ramalinaceae</taxon>
        <taxon>Ramalina</taxon>
    </lineage>
</organism>
<feature type="compositionally biased region" description="Acidic residues" evidence="1">
    <location>
        <begin position="155"/>
        <end position="168"/>
    </location>
</feature>
<feature type="region of interest" description="Disordered" evidence="1">
    <location>
        <begin position="412"/>
        <end position="447"/>
    </location>
</feature>
<evidence type="ECO:0000313" key="3">
    <source>
        <dbReference type="Proteomes" id="UP001161017"/>
    </source>
</evidence>
<reference evidence="2" key="1">
    <citation type="journal article" date="2023" name="Genome Biol. Evol.">
        <title>First Whole Genome Sequence and Flow Cytometry Genome Size Data for the Lichen-Forming Fungus Ramalina farinacea (Ascomycota).</title>
        <authorList>
            <person name="Llewellyn T."/>
            <person name="Mian S."/>
            <person name="Hill R."/>
            <person name="Leitch I.J."/>
            <person name="Gaya E."/>
        </authorList>
    </citation>
    <scope>NUCLEOTIDE SEQUENCE</scope>
    <source>
        <strain evidence="2">LIQ254RAFAR</strain>
    </source>
</reference>
<evidence type="ECO:0000256" key="1">
    <source>
        <dbReference type="SAM" id="MobiDB-lite"/>
    </source>
</evidence>
<dbReference type="EMBL" id="JAPUFD010000004">
    <property type="protein sequence ID" value="MDI1486741.1"/>
    <property type="molecule type" value="Genomic_DNA"/>
</dbReference>
<evidence type="ECO:0000313" key="2">
    <source>
        <dbReference type="EMBL" id="MDI1486741.1"/>
    </source>
</evidence>
<gene>
    <name evidence="2" type="ORF">OHK93_006002</name>
</gene>
<dbReference type="AlphaFoldDB" id="A0AA43QHN6"/>
<proteinExistence type="predicted"/>
<accession>A0AA43QHN6</accession>
<dbReference type="Proteomes" id="UP001161017">
    <property type="component" value="Unassembled WGS sequence"/>
</dbReference>
<name>A0AA43QHN6_9LECA</name>
<feature type="region of interest" description="Disordered" evidence="1">
    <location>
        <begin position="349"/>
        <end position="392"/>
    </location>
</feature>
<feature type="region of interest" description="Disordered" evidence="1">
    <location>
        <begin position="150"/>
        <end position="174"/>
    </location>
</feature>